<comment type="similarity">
    <text evidence="1 2">Belongs to the universal stress protein A family.</text>
</comment>
<protein>
    <recommendedName>
        <fullName evidence="2">Universal stress protein</fullName>
    </recommendedName>
</protein>
<sequence length="149" mass="16469">MSLKYQNILIGIDGSSEAEWALKKAIDVAKRNDATLVITHVIDTLSFAITETYDTAPALDKAKEYALSLLEKYKVQAKENGLSNVVIEVEYGSPKTFMTKKMISKYEIDLVVCGATGMTALERFMLGSVSSYITRHAPCDVLVVRTPEK</sequence>
<keyword evidence="5" id="KW-1185">Reference proteome</keyword>
<keyword evidence="2" id="KW-0963">Cytoplasm</keyword>
<dbReference type="PIRSF" id="PIRSF006276">
    <property type="entry name" value="UspA"/>
    <property type="match status" value="1"/>
</dbReference>
<dbReference type="InterPro" id="IPR014729">
    <property type="entry name" value="Rossmann-like_a/b/a_fold"/>
</dbReference>
<evidence type="ECO:0000313" key="4">
    <source>
        <dbReference type="EMBL" id="MBD3109930.1"/>
    </source>
</evidence>
<dbReference type="Pfam" id="PF00582">
    <property type="entry name" value="Usp"/>
    <property type="match status" value="1"/>
</dbReference>
<comment type="caution">
    <text evidence="4">The sequence shown here is derived from an EMBL/GenBank/DDBJ whole genome shotgun (WGS) entry which is preliminary data.</text>
</comment>
<dbReference type="EMBL" id="JACXSI010000048">
    <property type="protein sequence ID" value="MBD3109930.1"/>
    <property type="molecule type" value="Genomic_DNA"/>
</dbReference>
<dbReference type="CDD" id="cd00293">
    <property type="entry name" value="USP-like"/>
    <property type="match status" value="1"/>
</dbReference>
<evidence type="ECO:0000256" key="2">
    <source>
        <dbReference type="PIRNR" id="PIRNR006276"/>
    </source>
</evidence>
<name>A0A927D1N5_9BACI</name>
<dbReference type="AlphaFoldDB" id="A0A927D1N5"/>
<organism evidence="4 5">
    <name type="scientific">Peribacillus faecalis</name>
    <dbReference type="NCBI Taxonomy" id="2772559"/>
    <lineage>
        <taxon>Bacteria</taxon>
        <taxon>Bacillati</taxon>
        <taxon>Bacillota</taxon>
        <taxon>Bacilli</taxon>
        <taxon>Bacillales</taxon>
        <taxon>Bacillaceae</taxon>
        <taxon>Peribacillus</taxon>
    </lineage>
</organism>
<evidence type="ECO:0000259" key="3">
    <source>
        <dbReference type="Pfam" id="PF00582"/>
    </source>
</evidence>
<feature type="domain" description="UspA" evidence="3">
    <location>
        <begin position="5"/>
        <end position="145"/>
    </location>
</feature>
<dbReference type="RefSeq" id="WP_190999467.1">
    <property type="nucleotide sequence ID" value="NZ_JACXSI010000048.1"/>
</dbReference>
<dbReference type="Gene3D" id="3.40.50.620">
    <property type="entry name" value="HUPs"/>
    <property type="match status" value="1"/>
</dbReference>
<reference evidence="4" key="1">
    <citation type="submission" date="2020-09" db="EMBL/GenBank/DDBJ databases">
        <title>Bacillus faecalis sp. nov., a moderately halophilic bacterium isolated from cow faeces.</title>
        <authorList>
            <person name="Jiang L."/>
            <person name="Lee J."/>
        </authorList>
    </citation>
    <scope>NUCLEOTIDE SEQUENCE</scope>
    <source>
        <strain evidence="4">AGMB 02131</strain>
    </source>
</reference>
<dbReference type="SUPFAM" id="SSF52402">
    <property type="entry name" value="Adenine nucleotide alpha hydrolases-like"/>
    <property type="match status" value="1"/>
</dbReference>
<dbReference type="GO" id="GO:0005737">
    <property type="term" value="C:cytoplasm"/>
    <property type="evidence" value="ECO:0007669"/>
    <property type="project" value="UniProtKB-SubCell"/>
</dbReference>
<accession>A0A927D1N5</accession>
<proteinExistence type="inferred from homology"/>
<evidence type="ECO:0000313" key="5">
    <source>
        <dbReference type="Proteomes" id="UP000602076"/>
    </source>
</evidence>
<gene>
    <name evidence="4" type="ORF">IEO70_16445</name>
</gene>
<dbReference type="PANTHER" id="PTHR46268:SF6">
    <property type="entry name" value="UNIVERSAL STRESS PROTEIN UP12"/>
    <property type="match status" value="1"/>
</dbReference>
<dbReference type="PRINTS" id="PR01438">
    <property type="entry name" value="UNVRSLSTRESS"/>
</dbReference>
<dbReference type="PANTHER" id="PTHR46268">
    <property type="entry name" value="STRESS RESPONSE PROTEIN NHAX"/>
    <property type="match status" value="1"/>
</dbReference>
<dbReference type="InterPro" id="IPR006016">
    <property type="entry name" value="UspA"/>
</dbReference>
<comment type="subcellular location">
    <subcellularLocation>
        <location evidence="2">Cytoplasm</location>
    </subcellularLocation>
</comment>
<dbReference type="Proteomes" id="UP000602076">
    <property type="component" value="Unassembled WGS sequence"/>
</dbReference>
<evidence type="ECO:0000256" key="1">
    <source>
        <dbReference type="ARBA" id="ARBA00008791"/>
    </source>
</evidence>
<dbReference type="InterPro" id="IPR006015">
    <property type="entry name" value="Universal_stress_UspA"/>
</dbReference>